<name>A0AA86TT44_9EUKA</name>
<evidence type="ECO:0000313" key="3">
    <source>
        <dbReference type="EMBL" id="CAL6049557.1"/>
    </source>
</evidence>
<dbReference type="AlphaFoldDB" id="A0AA86TT44"/>
<evidence type="ECO:0000313" key="4">
    <source>
        <dbReference type="EMBL" id="CAL6068593.1"/>
    </source>
</evidence>
<evidence type="ECO:0000313" key="2">
    <source>
        <dbReference type="EMBL" id="CAI9972577.1"/>
    </source>
</evidence>
<sequence length="256" mass="30024">MRYYSADVADHVVLHVKVFQIAQMEQILNSLQFTVVNSQDLDMNGHIVQFLEVDIQDSHVYELFHLRVLQIGGIFHNVAWRFGHFWLERIKRNILLNSYTINQTLIEILKQAKTLKLLYNSHLLYFINYSEVCCHSPTVQIKQLLMYFHKLLSYSIICKNGLIHQVCVLSLFSIVFSQYNTNCHLSNINNIYGIPQQAKQRLFSLLNNYIIRQNANKRNQLVFSLDFAFTYAHSHPFTEPCLDLLDLQSIICQIII</sequence>
<dbReference type="EMBL" id="CATOUU010000384">
    <property type="protein sequence ID" value="CAI9927701.1"/>
    <property type="molecule type" value="Genomic_DNA"/>
</dbReference>
<evidence type="ECO:0000313" key="1">
    <source>
        <dbReference type="EMBL" id="CAI9927701.1"/>
    </source>
</evidence>
<dbReference type="EMBL" id="CATOUU010001112">
    <property type="protein sequence ID" value="CAI9972577.1"/>
    <property type="molecule type" value="Genomic_DNA"/>
</dbReference>
<comment type="caution">
    <text evidence="1">The sequence shown here is derived from an EMBL/GenBank/DDBJ whole genome shotgun (WGS) entry which is preliminary data.</text>
</comment>
<proteinExistence type="predicted"/>
<reference evidence="1" key="1">
    <citation type="submission" date="2023-06" db="EMBL/GenBank/DDBJ databases">
        <authorList>
            <person name="Kurt Z."/>
        </authorList>
    </citation>
    <scope>NUCLEOTIDE SEQUENCE</scope>
</reference>
<accession>A0AA86TT44</accession>
<reference evidence="3 5" key="2">
    <citation type="submission" date="2024-07" db="EMBL/GenBank/DDBJ databases">
        <authorList>
            <person name="Akdeniz Z."/>
        </authorList>
    </citation>
    <scope>NUCLEOTIDE SEQUENCE [LARGE SCALE GENOMIC DNA]</scope>
</reference>
<keyword evidence="5" id="KW-1185">Reference proteome</keyword>
<evidence type="ECO:0000313" key="5">
    <source>
        <dbReference type="Proteomes" id="UP001642409"/>
    </source>
</evidence>
<dbReference type="EMBL" id="CAXDID020000273">
    <property type="protein sequence ID" value="CAL6068593.1"/>
    <property type="molecule type" value="Genomic_DNA"/>
</dbReference>
<dbReference type="EMBL" id="CAXDID020000180">
    <property type="protein sequence ID" value="CAL6049557.1"/>
    <property type="molecule type" value="Genomic_DNA"/>
</dbReference>
<dbReference type="Proteomes" id="UP001642409">
    <property type="component" value="Unassembled WGS sequence"/>
</dbReference>
<protein>
    <submittedName>
        <fullName evidence="3">Hypothetical_protein</fullName>
    </submittedName>
</protein>
<organism evidence="1">
    <name type="scientific">Hexamita inflata</name>
    <dbReference type="NCBI Taxonomy" id="28002"/>
    <lineage>
        <taxon>Eukaryota</taxon>
        <taxon>Metamonada</taxon>
        <taxon>Diplomonadida</taxon>
        <taxon>Hexamitidae</taxon>
        <taxon>Hexamitinae</taxon>
        <taxon>Hexamita</taxon>
    </lineage>
</organism>
<gene>
    <name evidence="1" type="ORF">HINF_LOCUS15346</name>
    <name evidence="3" type="ORF">HINF_LOCUS43411</name>
    <name evidence="4" type="ORF">HINF_LOCUS53579</name>
    <name evidence="2" type="ORF">HINF_LOCUS60222</name>
</gene>